<dbReference type="EMBL" id="JBHRTI010000003">
    <property type="protein sequence ID" value="MFC3147199.1"/>
    <property type="molecule type" value="Genomic_DNA"/>
</dbReference>
<dbReference type="InterPro" id="IPR013433">
    <property type="entry name" value="PHA_gran_rgn"/>
</dbReference>
<proteinExistence type="predicted"/>
<feature type="compositionally biased region" description="Basic residues" evidence="1">
    <location>
        <begin position="114"/>
        <end position="123"/>
    </location>
</feature>
<sequence length="123" mass="13075">MADIELSREHQLTDAQARKVAQGVADDMAEEYGLESEWDGDELHFSRAGVNGRLSLEPGVMSVEVSLGFLLRPFAGKIREHMSANFDKLLAEAAKGGKAAKSAKPADAAPAKKAPAKKAAAKK</sequence>
<dbReference type="RefSeq" id="WP_377302012.1">
    <property type="nucleotide sequence ID" value="NZ_CP180191.1"/>
</dbReference>
<protein>
    <submittedName>
        <fullName evidence="2">Polyhydroxyalkanoic acid system family protein</fullName>
    </submittedName>
</protein>
<feature type="compositionally biased region" description="Low complexity" evidence="1">
    <location>
        <begin position="97"/>
        <end position="113"/>
    </location>
</feature>
<evidence type="ECO:0000313" key="2">
    <source>
        <dbReference type="EMBL" id="MFC3147199.1"/>
    </source>
</evidence>
<reference evidence="3" key="1">
    <citation type="journal article" date="2019" name="Int. J. Syst. Evol. Microbiol.">
        <title>The Global Catalogue of Microorganisms (GCM) 10K type strain sequencing project: providing services to taxonomists for standard genome sequencing and annotation.</title>
        <authorList>
            <consortium name="The Broad Institute Genomics Platform"/>
            <consortium name="The Broad Institute Genome Sequencing Center for Infectious Disease"/>
            <person name="Wu L."/>
            <person name="Ma J."/>
        </authorList>
    </citation>
    <scope>NUCLEOTIDE SEQUENCE [LARGE SCALE GENOMIC DNA]</scope>
    <source>
        <strain evidence="3">KCTC 52168</strain>
    </source>
</reference>
<comment type="caution">
    <text evidence="2">The sequence shown here is derived from an EMBL/GenBank/DDBJ whole genome shotgun (WGS) entry which is preliminary data.</text>
</comment>
<organism evidence="2 3">
    <name type="scientific">Piscinibacterium candidicorallinum</name>
    <dbReference type="NCBI Taxonomy" id="1793872"/>
    <lineage>
        <taxon>Bacteria</taxon>
        <taxon>Pseudomonadati</taxon>
        <taxon>Pseudomonadota</taxon>
        <taxon>Betaproteobacteria</taxon>
        <taxon>Burkholderiales</taxon>
        <taxon>Piscinibacterium</taxon>
    </lineage>
</organism>
<feature type="region of interest" description="Disordered" evidence="1">
    <location>
        <begin position="97"/>
        <end position="123"/>
    </location>
</feature>
<keyword evidence="3" id="KW-1185">Reference proteome</keyword>
<dbReference type="Proteomes" id="UP001595556">
    <property type="component" value="Unassembled WGS sequence"/>
</dbReference>
<accession>A0ABV7GZV9</accession>
<name>A0ABV7GZV9_9BURK</name>
<dbReference type="Pfam" id="PF09650">
    <property type="entry name" value="PHA_gran_rgn"/>
    <property type="match status" value="1"/>
</dbReference>
<gene>
    <name evidence="2" type="ORF">ACFOEN_06035</name>
</gene>
<evidence type="ECO:0000313" key="3">
    <source>
        <dbReference type="Proteomes" id="UP001595556"/>
    </source>
</evidence>
<dbReference type="NCBIfam" id="TIGR02610">
    <property type="entry name" value="PHA_gran_rgn"/>
    <property type="match status" value="1"/>
</dbReference>
<evidence type="ECO:0000256" key="1">
    <source>
        <dbReference type="SAM" id="MobiDB-lite"/>
    </source>
</evidence>